<gene>
    <name evidence="6" type="primary">RGD2_1</name>
    <name evidence="6" type="ORF">Cantr_10110</name>
</gene>
<evidence type="ECO:0000313" key="7">
    <source>
        <dbReference type="Proteomes" id="UP000253472"/>
    </source>
</evidence>
<feature type="compositionally biased region" description="Polar residues" evidence="2">
    <location>
        <begin position="865"/>
        <end position="877"/>
    </location>
</feature>
<dbReference type="InterPro" id="IPR000591">
    <property type="entry name" value="DEP_dom"/>
</dbReference>
<feature type="domain" description="Rho-GAP" evidence="4">
    <location>
        <begin position="476"/>
        <end position="686"/>
    </location>
</feature>
<feature type="region of interest" description="Disordered" evidence="2">
    <location>
        <begin position="178"/>
        <end position="205"/>
    </location>
</feature>
<sequence length="877" mass="100247">MSFAENFWTQDYHQGFEKLFLQLHQGILENNDFIKLFEKRMELEMIYGNSLESITSDTKPTSSRHLNEDYVSTIKNTYTKMNENFYRQGQYHLNIAENIESGVLQPFEKWCKEHEQRVRFSEYTLNDKYKLLKLHQVGVDKIQKKYFNKCRMLEEFKSHFSEQELQDELRELSLGESAGKHATKEGTRAASVNGHDGEQLEPEDEEETEVYLFTHAKYDTKQMKALLRAMLSNIPMAPHKVPILGTYQNVSTGSSITQWLLENIPEFNKNLDKAEVFGQDLIRNEFLRVVGSMGKSFINSSQFFYQWKDLAFQLSGVENEHVVDSSLAKTLSFRFDDVKEAMGVNTVDFSDKSQLPKLISEVNNIDTLYLSAVVELDKLRCEFEELAMDHLTFMQKCELDRLKAIKKVTFDFLSSFANRISNLKTVSDELVLLEETINPVNDLKFLIENYGTGRFKPVVTLYDNYYDSNVNQTFGVDLNVKARLDKKVVPYIIQCILSQLDNVYPDVQNDEERVNLWTQPIHLSNVHKLRFQLNELQDPNKITAVLKESHPLLITNVLKLYFMELPDSIIPHSYYDVIKLLYTNYHDESQADSRINGLQNVLSELPKCNLATLDAILTHLNRLVSIIGTQNKDSAHELQHRLAKEFGSLVLRPKIDSLNNLESSYLNDKFQVILMNDLFDNKQNIFNELRRQSSTRTAGGNSVSPAISRKSSLTRHDSIKSGKSHSAADSLAAKSKSRLESRLQSAVKNQMKKEVHPDGDKDAKEEDASKPASGLKRSPSPKKKKLNVLLDQDNGKSSNGKKTLPPAPVTYRPSNDIIFDKSPNESAADLSSPPKFAPSLERKSSVKDMAKDFENRSTEDFQDAISRSRSASPTKGL</sequence>
<dbReference type="SMART" id="SM00324">
    <property type="entry name" value="RhoGAP"/>
    <property type="match status" value="1"/>
</dbReference>
<evidence type="ECO:0000313" key="6">
    <source>
        <dbReference type="EMBL" id="RCK63042.1"/>
    </source>
</evidence>
<feature type="compositionally biased region" description="Basic and acidic residues" evidence="2">
    <location>
        <begin position="178"/>
        <end position="187"/>
    </location>
</feature>
<dbReference type="PANTHER" id="PTHR23065">
    <property type="entry name" value="PROLINE-SERINE-THREONINE PHOSPHATASE INTERACTING PROTEIN 1"/>
    <property type="match status" value="1"/>
</dbReference>
<dbReference type="Pfam" id="PF00620">
    <property type="entry name" value="RhoGAP"/>
    <property type="match status" value="1"/>
</dbReference>
<feature type="compositionally biased region" description="Polar residues" evidence="2">
    <location>
        <begin position="690"/>
        <end position="711"/>
    </location>
</feature>
<name>A0A367YDF1_9ASCO</name>
<dbReference type="PANTHER" id="PTHR23065:SF17">
    <property type="entry name" value="RHO-GTPASE-ACTIVATING PROTEIN RGD2"/>
    <property type="match status" value="1"/>
</dbReference>
<dbReference type="InterPro" id="IPR027267">
    <property type="entry name" value="AH/BAR_dom_sf"/>
</dbReference>
<dbReference type="Pfam" id="PF00610">
    <property type="entry name" value="DEP"/>
    <property type="match status" value="1"/>
</dbReference>
<evidence type="ECO:0000256" key="1">
    <source>
        <dbReference type="PROSITE-ProRule" id="PRU01077"/>
    </source>
</evidence>
<dbReference type="GO" id="GO:0005886">
    <property type="term" value="C:plasma membrane"/>
    <property type="evidence" value="ECO:0007669"/>
    <property type="project" value="TreeGrafter"/>
</dbReference>
<dbReference type="PROSITE" id="PS50186">
    <property type="entry name" value="DEP"/>
    <property type="match status" value="1"/>
</dbReference>
<dbReference type="GO" id="GO:0005737">
    <property type="term" value="C:cytoplasm"/>
    <property type="evidence" value="ECO:0007669"/>
    <property type="project" value="TreeGrafter"/>
</dbReference>
<dbReference type="InterPro" id="IPR036388">
    <property type="entry name" value="WH-like_DNA-bd_sf"/>
</dbReference>
<accession>A0A367YDF1</accession>
<dbReference type="Pfam" id="PF00611">
    <property type="entry name" value="FCH"/>
    <property type="match status" value="1"/>
</dbReference>
<dbReference type="SUPFAM" id="SSF46785">
    <property type="entry name" value="Winged helix' DNA-binding domain"/>
    <property type="match status" value="1"/>
</dbReference>
<dbReference type="GO" id="GO:0000935">
    <property type="term" value="C:division septum"/>
    <property type="evidence" value="ECO:0007669"/>
    <property type="project" value="TreeGrafter"/>
</dbReference>
<feature type="compositionally biased region" description="Low complexity" evidence="2">
    <location>
        <begin position="724"/>
        <end position="734"/>
    </location>
</feature>
<evidence type="ECO:0000256" key="2">
    <source>
        <dbReference type="SAM" id="MobiDB-lite"/>
    </source>
</evidence>
<feature type="domain" description="DEP" evidence="3">
    <location>
        <begin position="230"/>
        <end position="309"/>
    </location>
</feature>
<dbReference type="InterPro" id="IPR000198">
    <property type="entry name" value="RhoGAP_dom"/>
</dbReference>
<dbReference type="GO" id="GO:0007264">
    <property type="term" value="P:small GTPase-mediated signal transduction"/>
    <property type="evidence" value="ECO:0007669"/>
    <property type="project" value="TreeGrafter"/>
</dbReference>
<feature type="domain" description="F-BAR" evidence="5">
    <location>
        <begin position="1"/>
        <end position="442"/>
    </location>
</feature>
<dbReference type="OrthoDB" id="2155291at2759"/>
<dbReference type="SUPFAM" id="SSF103657">
    <property type="entry name" value="BAR/IMD domain-like"/>
    <property type="match status" value="1"/>
</dbReference>
<comment type="caution">
    <text evidence="6">The sequence shown here is derived from an EMBL/GenBank/DDBJ whole genome shotgun (WGS) entry which is preliminary data.</text>
</comment>
<dbReference type="STRING" id="5486.A0A367YDF1"/>
<dbReference type="Gene3D" id="1.10.10.10">
    <property type="entry name" value="Winged helix-like DNA-binding domain superfamily/Winged helix DNA-binding domain"/>
    <property type="match status" value="1"/>
</dbReference>
<evidence type="ECO:0000259" key="3">
    <source>
        <dbReference type="PROSITE" id="PS50186"/>
    </source>
</evidence>
<evidence type="ECO:0000259" key="5">
    <source>
        <dbReference type="PROSITE" id="PS51741"/>
    </source>
</evidence>
<dbReference type="CDD" id="cd04399">
    <property type="entry name" value="RhoGAP_fRGD2"/>
    <property type="match status" value="1"/>
</dbReference>
<keyword evidence="7" id="KW-1185">Reference proteome</keyword>
<dbReference type="InterPro" id="IPR001060">
    <property type="entry name" value="FCH_dom"/>
</dbReference>
<dbReference type="GO" id="GO:0007010">
    <property type="term" value="P:cytoskeleton organization"/>
    <property type="evidence" value="ECO:0007669"/>
    <property type="project" value="TreeGrafter"/>
</dbReference>
<dbReference type="EMBL" id="QLNQ01000024">
    <property type="protein sequence ID" value="RCK63042.1"/>
    <property type="molecule type" value="Genomic_DNA"/>
</dbReference>
<feature type="compositionally biased region" description="Basic and acidic residues" evidence="2">
    <location>
        <begin position="751"/>
        <end position="769"/>
    </location>
</feature>
<dbReference type="InterPro" id="IPR008936">
    <property type="entry name" value="Rho_GTPase_activation_prot"/>
</dbReference>
<dbReference type="CDD" id="cd04436">
    <property type="entry name" value="DEP_fRgd2"/>
    <property type="match status" value="1"/>
</dbReference>
<dbReference type="SUPFAM" id="SSF48350">
    <property type="entry name" value="GTPase activation domain, GAP"/>
    <property type="match status" value="1"/>
</dbReference>
<reference evidence="6 7" key="1">
    <citation type="submission" date="2018-06" db="EMBL/GenBank/DDBJ databases">
        <title>Whole genome sequencing of Candida tropicalis (genome annotated by CSBL at Korea University).</title>
        <authorList>
            <person name="Ahn J."/>
        </authorList>
    </citation>
    <scope>NUCLEOTIDE SEQUENCE [LARGE SCALE GENOMIC DNA]</scope>
    <source>
        <strain evidence="6 7">ATCC 20962</strain>
    </source>
</reference>
<proteinExistence type="predicted"/>
<dbReference type="Proteomes" id="UP000253472">
    <property type="component" value="Unassembled WGS sequence"/>
</dbReference>
<dbReference type="PROSITE" id="PS51741">
    <property type="entry name" value="F_BAR"/>
    <property type="match status" value="1"/>
</dbReference>
<dbReference type="SMART" id="SM00049">
    <property type="entry name" value="DEP"/>
    <property type="match status" value="1"/>
</dbReference>
<dbReference type="InterPro" id="IPR031160">
    <property type="entry name" value="F_BAR_dom"/>
</dbReference>
<organism evidence="6 7">
    <name type="scientific">Candida viswanathii</name>
    <dbReference type="NCBI Taxonomy" id="5486"/>
    <lineage>
        <taxon>Eukaryota</taxon>
        <taxon>Fungi</taxon>
        <taxon>Dikarya</taxon>
        <taxon>Ascomycota</taxon>
        <taxon>Saccharomycotina</taxon>
        <taxon>Pichiomycetes</taxon>
        <taxon>Debaryomycetaceae</taxon>
        <taxon>Candida/Lodderomyces clade</taxon>
        <taxon>Candida</taxon>
    </lineage>
</organism>
<dbReference type="Gene3D" id="1.10.555.10">
    <property type="entry name" value="Rho GTPase activation protein"/>
    <property type="match status" value="1"/>
</dbReference>
<evidence type="ECO:0000259" key="4">
    <source>
        <dbReference type="PROSITE" id="PS50238"/>
    </source>
</evidence>
<keyword evidence="1" id="KW-0175">Coiled coil</keyword>
<feature type="compositionally biased region" description="Basic and acidic residues" evidence="2">
    <location>
        <begin position="840"/>
        <end position="859"/>
    </location>
</feature>
<feature type="region of interest" description="Disordered" evidence="2">
    <location>
        <begin position="690"/>
        <end position="877"/>
    </location>
</feature>
<dbReference type="PROSITE" id="PS50238">
    <property type="entry name" value="RHOGAP"/>
    <property type="match status" value="1"/>
</dbReference>
<dbReference type="Gene3D" id="1.20.1270.60">
    <property type="entry name" value="Arfaptin homology (AH) domain/BAR domain"/>
    <property type="match status" value="2"/>
</dbReference>
<dbReference type="AlphaFoldDB" id="A0A367YDF1"/>
<protein>
    <submittedName>
        <fullName evidence="6">Rho-GTPase-activating protein RGD2</fullName>
    </submittedName>
</protein>
<dbReference type="GO" id="GO:0005096">
    <property type="term" value="F:GTPase activator activity"/>
    <property type="evidence" value="ECO:0007669"/>
    <property type="project" value="TreeGrafter"/>
</dbReference>
<dbReference type="InterPro" id="IPR036390">
    <property type="entry name" value="WH_DNA-bd_sf"/>
</dbReference>
<dbReference type="SMART" id="SM00055">
    <property type="entry name" value="FCH"/>
    <property type="match status" value="1"/>
</dbReference>